<dbReference type="Proteomes" id="UP001231189">
    <property type="component" value="Unassembled WGS sequence"/>
</dbReference>
<protein>
    <recommendedName>
        <fullName evidence="2">KIB1-4 beta-propeller domain-containing protein</fullName>
    </recommendedName>
</protein>
<reference evidence="3" key="1">
    <citation type="submission" date="2023-07" db="EMBL/GenBank/DDBJ databases">
        <title>A chromosome-level genome assembly of Lolium multiflorum.</title>
        <authorList>
            <person name="Chen Y."/>
            <person name="Copetti D."/>
            <person name="Kolliker R."/>
            <person name="Studer B."/>
        </authorList>
    </citation>
    <scope>NUCLEOTIDE SEQUENCE</scope>
    <source>
        <strain evidence="3">02402/16</strain>
        <tissue evidence="3">Leaf</tissue>
    </source>
</reference>
<keyword evidence="4" id="KW-1185">Reference proteome</keyword>
<evidence type="ECO:0000313" key="4">
    <source>
        <dbReference type="Proteomes" id="UP001231189"/>
    </source>
</evidence>
<name>A0AAD8W5R0_LOLMU</name>
<dbReference type="PANTHER" id="PTHR33165">
    <property type="entry name" value="F-BOX DOMAIN CONTAINING PROTEIN-LIKE-RELATED"/>
    <property type="match status" value="1"/>
</dbReference>
<evidence type="ECO:0000259" key="2">
    <source>
        <dbReference type="Pfam" id="PF03478"/>
    </source>
</evidence>
<dbReference type="InterPro" id="IPR005174">
    <property type="entry name" value="KIB1-4_b-propeller"/>
</dbReference>
<sequence>MHYVLAAEAGSDHWDILHRKLDVSNTLVFQGRLYGTTIMPSWWEIVQLYPTTGSPQTLDLPVTVARAPSIPVPHHICLVESRGQMLLVALAQHHFALTFTVENISAYRPTEWWKDIRFTMYEVNLNNNGDAKLSPVSCLLDRALFLSDYGCLSVSAIDLPSLAGNSIYFSVSRYPVLMHSLTTGLSEELAVECQIHDGDVRIRPSVRPFTIIDHLLTFCHPNEWTKGLMFHEYHEIPTSFKELLEKISAKWWKYKFRPSQAVHMGRPETKRQLEDAATSHVESTEQ</sequence>
<feature type="compositionally biased region" description="Basic and acidic residues" evidence="1">
    <location>
        <begin position="265"/>
        <end position="274"/>
    </location>
</feature>
<evidence type="ECO:0000256" key="1">
    <source>
        <dbReference type="SAM" id="MobiDB-lite"/>
    </source>
</evidence>
<dbReference type="PANTHER" id="PTHR33165:SF72">
    <property type="entry name" value="F-BOX DOMAIN-CONTAINING PROTEIN"/>
    <property type="match status" value="1"/>
</dbReference>
<proteinExistence type="predicted"/>
<evidence type="ECO:0000313" key="3">
    <source>
        <dbReference type="EMBL" id="KAK1644208.1"/>
    </source>
</evidence>
<dbReference type="EMBL" id="JAUUTY010000004">
    <property type="protein sequence ID" value="KAK1644208.1"/>
    <property type="molecule type" value="Genomic_DNA"/>
</dbReference>
<organism evidence="3 4">
    <name type="scientific">Lolium multiflorum</name>
    <name type="common">Italian ryegrass</name>
    <name type="synonym">Lolium perenne subsp. multiflorum</name>
    <dbReference type="NCBI Taxonomy" id="4521"/>
    <lineage>
        <taxon>Eukaryota</taxon>
        <taxon>Viridiplantae</taxon>
        <taxon>Streptophyta</taxon>
        <taxon>Embryophyta</taxon>
        <taxon>Tracheophyta</taxon>
        <taxon>Spermatophyta</taxon>
        <taxon>Magnoliopsida</taxon>
        <taxon>Liliopsida</taxon>
        <taxon>Poales</taxon>
        <taxon>Poaceae</taxon>
        <taxon>BOP clade</taxon>
        <taxon>Pooideae</taxon>
        <taxon>Poodae</taxon>
        <taxon>Poeae</taxon>
        <taxon>Poeae Chloroplast Group 2 (Poeae type)</taxon>
        <taxon>Loliodinae</taxon>
        <taxon>Loliinae</taxon>
        <taxon>Lolium</taxon>
    </lineage>
</organism>
<dbReference type="Pfam" id="PF03478">
    <property type="entry name" value="Beta-prop_KIB1-4"/>
    <property type="match status" value="1"/>
</dbReference>
<accession>A0AAD8W5R0</accession>
<feature type="domain" description="KIB1-4 beta-propeller" evidence="2">
    <location>
        <begin position="6"/>
        <end position="170"/>
    </location>
</feature>
<comment type="caution">
    <text evidence="3">The sequence shown here is derived from an EMBL/GenBank/DDBJ whole genome shotgun (WGS) entry which is preliminary data.</text>
</comment>
<feature type="region of interest" description="Disordered" evidence="1">
    <location>
        <begin position="263"/>
        <end position="286"/>
    </location>
</feature>
<dbReference type="AlphaFoldDB" id="A0AAD8W5R0"/>
<gene>
    <name evidence="3" type="ORF">QYE76_062013</name>
</gene>